<dbReference type="PANTHER" id="PTHR45625">
    <property type="entry name" value="PEPTIDYL-PROLYL CIS-TRANS ISOMERASE-RELATED"/>
    <property type="match status" value="1"/>
</dbReference>
<name>U2LNS3_9FIRM</name>
<dbReference type="OrthoDB" id="9807797at2"/>
<dbReference type="EMBL" id="AWVF01000329">
    <property type="protein sequence ID" value="ERJ91139.1"/>
    <property type="molecule type" value="Genomic_DNA"/>
</dbReference>
<dbReference type="PROSITE" id="PS50072">
    <property type="entry name" value="CSA_PPIASE_2"/>
    <property type="match status" value="1"/>
</dbReference>
<dbReference type="AlphaFoldDB" id="U2LNS3"/>
<comment type="function">
    <text evidence="1">PPIases accelerate the folding of proteins. It catalyzes the cis-trans isomerization of proline imidic peptide bonds in oligopeptides.</text>
</comment>
<organism evidence="6 7">
    <name type="scientific">Ruminococcus callidus ATCC 27760</name>
    <dbReference type="NCBI Taxonomy" id="411473"/>
    <lineage>
        <taxon>Bacteria</taxon>
        <taxon>Bacillati</taxon>
        <taxon>Bacillota</taxon>
        <taxon>Clostridia</taxon>
        <taxon>Eubacteriales</taxon>
        <taxon>Oscillospiraceae</taxon>
        <taxon>Ruminococcus</taxon>
    </lineage>
</organism>
<keyword evidence="4" id="KW-0413">Isomerase</keyword>
<protein>
    <recommendedName>
        <fullName evidence="2">peptidylprolyl isomerase</fullName>
        <ecNumber evidence="2">5.2.1.8</ecNumber>
    </recommendedName>
</protein>
<gene>
    <name evidence="6" type="ORF">RUMCAL_02680</name>
</gene>
<reference evidence="6 7" key="1">
    <citation type="submission" date="2013-07" db="EMBL/GenBank/DDBJ databases">
        <authorList>
            <person name="Weinstock G."/>
            <person name="Sodergren E."/>
            <person name="Wylie T."/>
            <person name="Fulton L."/>
            <person name="Fulton R."/>
            <person name="Fronick C."/>
            <person name="O'Laughlin M."/>
            <person name="Godfrey J."/>
            <person name="Miner T."/>
            <person name="Herter B."/>
            <person name="Appelbaum E."/>
            <person name="Cordes M."/>
            <person name="Lek S."/>
            <person name="Wollam A."/>
            <person name="Pepin K.H."/>
            <person name="Palsikar V.B."/>
            <person name="Mitreva M."/>
            <person name="Wilson R.K."/>
        </authorList>
    </citation>
    <scope>NUCLEOTIDE SEQUENCE [LARGE SCALE GENOMIC DNA]</scope>
    <source>
        <strain evidence="6 7">ATCC 27760</strain>
    </source>
</reference>
<dbReference type="HOGENOM" id="CLU_949578_0_0_9"/>
<dbReference type="SUPFAM" id="SSF50891">
    <property type="entry name" value="Cyclophilin-like"/>
    <property type="match status" value="1"/>
</dbReference>
<dbReference type="InterPro" id="IPR002130">
    <property type="entry name" value="Cyclophilin-type_PPIase_dom"/>
</dbReference>
<evidence type="ECO:0000256" key="3">
    <source>
        <dbReference type="ARBA" id="ARBA00023110"/>
    </source>
</evidence>
<comment type="caution">
    <text evidence="6">The sequence shown here is derived from an EMBL/GenBank/DDBJ whole genome shotgun (WGS) entry which is preliminary data.</text>
</comment>
<feature type="domain" description="PPIase cyclophilin-type" evidence="5">
    <location>
        <begin position="66"/>
        <end position="263"/>
    </location>
</feature>
<dbReference type="GO" id="GO:0003755">
    <property type="term" value="F:peptidyl-prolyl cis-trans isomerase activity"/>
    <property type="evidence" value="ECO:0007669"/>
    <property type="project" value="UniProtKB-KW"/>
</dbReference>
<dbReference type="EC" id="5.2.1.8" evidence="2"/>
<dbReference type="GeneID" id="93693241"/>
<dbReference type="InterPro" id="IPR029000">
    <property type="entry name" value="Cyclophilin-like_dom_sf"/>
</dbReference>
<dbReference type="Pfam" id="PF00160">
    <property type="entry name" value="Pro_isomerase"/>
    <property type="match status" value="1"/>
</dbReference>
<accession>U2LNS3</accession>
<keyword evidence="3" id="KW-0697">Rotamase</keyword>
<sequence length="278" mass="30717">MALKNHKKTITRIFILLVVMTLICMGVFACTNYLEQQSKAFVDMSKVQLIQLDEPESDAPAMKITTTAGTIVAELFPEQAPAYVKQFTELAESGYYDDTYVFSVEKGVYFEAGSPNADGSLDSDADGTYEKVERETSGDLWPFRGAFCVPTTSKEGNILDRFTGRMTSYCGTRFVVCNSIVFDDSTKEELQSVSENAEKINDAFLERGGVPNYSQQMTVFAQAYGDESFDTIDKITEAATQPAATEGGYTPPEDEIRIQTIEIGTYGEFADTAENTKK</sequence>
<dbReference type="InterPro" id="IPR044666">
    <property type="entry name" value="Cyclophilin_A-like"/>
</dbReference>
<evidence type="ECO:0000313" key="7">
    <source>
        <dbReference type="Proteomes" id="UP000016662"/>
    </source>
</evidence>
<evidence type="ECO:0000256" key="1">
    <source>
        <dbReference type="ARBA" id="ARBA00002388"/>
    </source>
</evidence>
<proteinExistence type="predicted"/>
<dbReference type="PATRIC" id="fig|411473.3.peg.2249"/>
<dbReference type="eggNOG" id="COG0652">
    <property type="taxonomic scope" value="Bacteria"/>
</dbReference>
<evidence type="ECO:0000259" key="5">
    <source>
        <dbReference type="PROSITE" id="PS50072"/>
    </source>
</evidence>
<keyword evidence="7" id="KW-1185">Reference proteome</keyword>
<evidence type="ECO:0000313" key="6">
    <source>
        <dbReference type="EMBL" id="ERJ91139.1"/>
    </source>
</evidence>
<dbReference type="STRING" id="411473.RUMCAL_02680"/>
<dbReference type="Gene3D" id="2.40.100.10">
    <property type="entry name" value="Cyclophilin-like"/>
    <property type="match status" value="1"/>
</dbReference>
<evidence type="ECO:0000256" key="2">
    <source>
        <dbReference type="ARBA" id="ARBA00013194"/>
    </source>
</evidence>
<dbReference type="PANTHER" id="PTHR45625:SF4">
    <property type="entry name" value="PEPTIDYLPROLYL ISOMERASE DOMAIN AND WD REPEAT-CONTAINING PROTEIN 1"/>
    <property type="match status" value="1"/>
</dbReference>
<dbReference type="RefSeq" id="WP_021680861.1">
    <property type="nucleotide sequence ID" value="NZ_KI260310.1"/>
</dbReference>
<evidence type="ECO:0000256" key="4">
    <source>
        <dbReference type="ARBA" id="ARBA00023235"/>
    </source>
</evidence>
<dbReference type="PROSITE" id="PS51257">
    <property type="entry name" value="PROKAR_LIPOPROTEIN"/>
    <property type="match status" value="1"/>
</dbReference>
<dbReference type="Proteomes" id="UP000016662">
    <property type="component" value="Unassembled WGS sequence"/>
</dbReference>